<evidence type="ECO:0000313" key="3">
    <source>
        <dbReference type="WBParaSite" id="Smp_322910.1"/>
    </source>
</evidence>
<keyword evidence="1" id="KW-1133">Transmembrane helix</keyword>
<dbReference type="AlphaFoldDB" id="A0A5K4F815"/>
<accession>A0A5K4F815</accession>
<dbReference type="Proteomes" id="UP000008854">
    <property type="component" value="Unassembled WGS sequence"/>
</dbReference>
<reference evidence="3" key="2">
    <citation type="submission" date="2019-11" db="UniProtKB">
        <authorList>
            <consortium name="WormBaseParasite"/>
        </authorList>
    </citation>
    <scope>IDENTIFICATION</scope>
    <source>
        <strain evidence="3">Puerto Rican</strain>
    </source>
</reference>
<name>A0A5K4F815_SCHMA</name>
<sequence>MLNDYPRQVVIDKRALLLFAGICVLLFVFHSITVNFYFNSNKLMYIQITKHHVQEIHLSFLIKLNSFFPHTLTYFFP</sequence>
<organism evidence="2 3">
    <name type="scientific">Schistosoma mansoni</name>
    <name type="common">Blood fluke</name>
    <dbReference type="NCBI Taxonomy" id="6183"/>
    <lineage>
        <taxon>Eukaryota</taxon>
        <taxon>Metazoa</taxon>
        <taxon>Spiralia</taxon>
        <taxon>Lophotrochozoa</taxon>
        <taxon>Platyhelminthes</taxon>
        <taxon>Trematoda</taxon>
        <taxon>Digenea</taxon>
        <taxon>Strigeidida</taxon>
        <taxon>Schistosomatoidea</taxon>
        <taxon>Schistosomatidae</taxon>
        <taxon>Schistosoma</taxon>
    </lineage>
</organism>
<proteinExistence type="predicted"/>
<evidence type="ECO:0000256" key="1">
    <source>
        <dbReference type="SAM" id="Phobius"/>
    </source>
</evidence>
<reference evidence="2" key="1">
    <citation type="journal article" date="2012" name="PLoS Negl. Trop. Dis.">
        <title>A systematically improved high quality genome and transcriptome of the human blood fluke Schistosoma mansoni.</title>
        <authorList>
            <person name="Protasio A.V."/>
            <person name="Tsai I.J."/>
            <person name="Babbage A."/>
            <person name="Nichol S."/>
            <person name="Hunt M."/>
            <person name="Aslett M.A."/>
            <person name="De Silva N."/>
            <person name="Velarde G.S."/>
            <person name="Anderson T.J."/>
            <person name="Clark R.C."/>
            <person name="Davidson C."/>
            <person name="Dillon G.P."/>
            <person name="Holroyd N.E."/>
            <person name="LoVerde P.T."/>
            <person name="Lloyd C."/>
            <person name="McQuillan J."/>
            <person name="Oliveira G."/>
            <person name="Otto T.D."/>
            <person name="Parker-Manuel S.J."/>
            <person name="Quail M.A."/>
            <person name="Wilson R.A."/>
            <person name="Zerlotini A."/>
            <person name="Dunne D.W."/>
            <person name="Berriman M."/>
        </authorList>
    </citation>
    <scope>NUCLEOTIDE SEQUENCE [LARGE SCALE GENOMIC DNA]</scope>
    <source>
        <strain evidence="2">Puerto Rican</strain>
    </source>
</reference>
<evidence type="ECO:0000313" key="2">
    <source>
        <dbReference type="Proteomes" id="UP000008854"/>
    </source>
</evidence>
<protein>
    <submittedName>
        <fullName evidence="3">Uncharacterized protein</fullName>
    </submittedName>
</protein>
<keyword evidence="1" id="KW-0472">Membrane</keyword>
<keyword evidence="1" id="KW-0812">Transmembrane</keyword>
<feature type="transmembrane region" description="Helical" evidence="1">
    <location>
        <begin position="15"/>
        <end position="38"/>
    </location>
</feature>
<dbReference type="InParanoid" id="A0A5K4F815"/>
<keyword evidence="2" id="KW-1185">Reference proteome</keyword>
<dbReference type="WBParaSite" id="Smp_322910.1">
    <property type="protein sequence ID" value="Smp_322910.1"/>
    <property type="gene ID" value="Smp_322910"/>
</dbReference>